<accession>A0A6G3X0D7</accession>
<reference evidence="2" key="1">
    <citation type="submission" date="2020-01" db="EMBL/GenBank/DDBJ databases">
        <title>Insect and environment-associated Actinomycetes.</title>
        <authorList>
            <person name="Currrie C."/>
            <person name="Chevrette M."/>
            <person name="Carlson C."/>
            <person name="Stubbendieck R."/>
            <person name="Wendt-Pienkowski E."/>
        </authorList>
    </citation>
    <scope>NUCLEOTIDE SEQUENCE</scope>
    <source>
        <strain evidence="2">SID7499</strain>
    </source>
</reference>
<sequence>ESLSFQRSDLALFHLDAQRRTITCRLVEVKCYTALDDIGAYQRLKTKVAQQLRQSETILAESFDPARSTPDRVDRPVKNLALSSMLRFYLERAVRHGTVGHTPRATAHALLDSLDDGYRLDFTRSGLIFDLARSGTDREHEDGVEYHRIGNDLITELINAIPTVRPDVPADALVAEPNGDAPEADGAATAPTLALLQ</sequence>
<protein>
    <submittedName>
        <fullName evidence="2">Uncharacterized protein</fullName>
    </submittedName>
</protein>
<evidence type="ECO:0000313" key="2">
    <source>
        <dbReference type="EMBL" id="NEE11258.1"/>
    </source>
</evidence>
<gene>
    <name evidence="2" type="ORF">G3M58_32985</name>
</gene>
<organism evidence="2">
    <name type="scientific">Streptomyces sp. SID7499</name>
    <dbReference type="NCBI Taxonomy" id="2706086"/>
    <lineage>
        <taxon>Bacteria</taxon>
        <taxon>Bacillati</taxon>
        <taxon>Actinomycetota</taxon>
        <taxon>Actinomycetes</taxon>
        <taxon>Kitasatosporales</taxon>
        <taxon>Streptomycetaceae</taxon>
        <taxon>Streptomyces</taxon>
    </lineage>
</organism>
<comment type="caution">
    <text evidence="2">The sequence shown here is derived from an EMBL/GenBank/DDBJ whole genome shotgun (WGS) entry which is preliminary data.</text>
</comment>
<dbReference type="EMBL" id="JAAGMN010003393">
    <property type="protein sequence ID" value="NEE11258.1"/>
    <property type="molecule type" value="Genomic_DNA"/>
</dbReference>
<evidence type="ECO:0000256" key="1">
    <source>
        <dbReference type="SAM" id="MobiDB-lite"/>
    </source>
</evidence>
<proteinExistence type="predicted"/>
<name>A0A6G3X0D7_9ACTN</name>
<feature type="region of interest" description="Disordered" evidence="1">
    <location>
        <begin position="173"/>
        <end position="197"/>
    </location>
</feature>
<feature type="non-terminal residue" evidence="2">
    <location>
        <position position="197"/>
    </location>
</feature>
<feature type="non-terminal residue" evidence="2">
    <location>
        <position position="1"/>
    </location>
</feature>
<dbReference type="AlphaFoldDB" id="A0A6G3X0D7"/>